<dbReference type="AlphaFoldDB" id="A0A3P3U4R0"/>
<feature type="domain" description="Magnesium transporter MgtE intracellular" evidence="3">
    <location>
        <begin position="153"/>
        <end position="206"/>
    </location>
</feature>
<feature type="compositionally biased region" description="Low complexity" evidence="1">
    <location>
        <begin position="126"/>
        <end position="143"/>
    </location>
</feature>
<evidence type="ECO:0000259" key="3">
    <source>
        <dbReference type="Pfam" id="PF03448"/>
    </source>
</evidence>
<sequence length="313" mass="34481">MAKTELKLEEELEESGGGFSRFLFFMTPILFTVVLFAVLLYLFNTNFRNTLLDLGNKVPFISNFVPDPELTEEEKAAAATDEKKQQESTDATVKELKEQVARQEAQLQAANQQTAEQQDRVKQLEQELAAAEQQSAEEQQAAETEAYQKEVKKLAQLYSEMSPSKAAAIFGNLTTDETLQMLNAMSNESKVAILEKMDPQKAADISIKLKDVKSADDLAIAALQSRLKKDAASEATAAGTAKGLDDTQLSQTFATMSADAASQLILQTYKVSPDKGLKILKAIDDNTRSKILENMTKTDEKTSVKILNQLLAK</sequence>
<keyword evidence="2" id="KW-1133">Transmembrane helix</keyword>
<name>A0A3P3U4R0_9BACL</name>
<keyword evidence="2" id="KW-0812">Transmembrane</keyword>
<protein>
    <recommendedName>
        <fullName evidence="3">Magnesium transporter MgtE intracellular domain-containing protein</fullName>
    </recommendedName>
</protein>
<reference evidence="4 5" key="1">
    <citation type="submission" date="2018-11" db="EMBL/GenBank/DDBJ databases">
        <title>Genome sequencing of Paenibacillus sp. KCOM 3021 (= ChDC PVNT-B20).</title>
        <authorList>
            <person name="Kook J.-K."/>
            <person name="Park S.-N."/>
            <person name="Lim Y.K."/>
        </authorList>
    </citation>
    <scope>NUCLEOTIDE SEQUENCE [LARGE SCALE GENOMIC DNA]</scope>
    <source>
        <strain evidence="4 5">KCOM 3021</strain>
    </source>
</reference>
<feature type="compositionally biased region" description="Polar residues" evidence="1">
    <location>
        <begin position="105"/>
        <end position="116"/>
    </location>
</feature>
<dbReference type="Proteomes" id="UP000267017">
    <property type="component" value="Unassembled WGS sequence"/>
</dbReference>
<gene>
    <name evidence="4" type="ORF">EHV15_22415</name>
</gene>
<dbReference type="Gene3D" id="1.25.60.10">
    <property type="entry name" value="MgtE N-terminal domain-like"/>
    <property type="match status" value="1"/>
</dbReference>
<dbReference type="InterPro" id="IPR006668">
    <property type="entry name" value="Mg_transptr_MgtE_intracell_dom"/>
</dbReference>
<comment type="caution">
    <text evidence="4">The sequence shown here is derived from an EMBL/GenBank/DDBJ whole genome shotgun (WGS) entry which is preliminary data.</text>
</comment>
<keyword evidence="5" id="KW-1185">Reference proteome</keyword>
<dbReference type="SUPFAM" id="SSF158791">
    <property type="entry name" value="MgtE N-terminal domain-like"/>
    <property type="match status" value="1"/>
</dbReference>
<dbReference type="Pfam" id="PF03448">
    <property type="entry name" value="MgtE_N"/>
    <property type="match status" value="1"/>
</dbReference>
<proteinExistence type="predicted"/>
<evidence type="ECO:0000313" key="4">
    <source>
        <dbReference type="EMBL" id="RRJ65357.1"/>
    </source>
</evidence>
<feature type="compositionally biased region" description="Basic and acidic residues" evidence="1">
    <location>
        <begin position="73"/>
        <end position="101"/>
    </location>
</feature>
<evidence type="ECO:0000313" key="5">
    <source>
        <dbReference type="Proteomes" id="UP000267017"/>
    </source>
</evidence>
<keyword evidence="2" id="KW-0472">Membrane</keyword>
<dbReference type="OrthoDB" id="2381574at2"/>
<evidence type="ECO:0000256" key="2">
    <source>
        <dbReference type="SAM" id="Phobius"/>
    </source>
</evidence>
<dbReference type="RefSeq" id="WP_128633165.1">
    <property type="nucleotide sequence ID" value="NZ_RRCN01000001.1"/>
</dbReference>
<dbReference type="EMBL" id="RRCN01000001">
    <property type="protein sequence ID" value="RRJ65357.1"/>
    <property type="molecule type" value="Genomic_DNA"/>
</dbReference>
<organism evidence="4 5">
    <name type="scientific">Paenibacillus oralis</name>
    <dbReference type="NCBI Taxonomy" id="2490856"/>
    <lineage>
        <taxon>Bacteria</taxon>
        <taxon>Bacillati</taxon>
        <taxon>Bacillota</taxon>
        <taxon>Bacilli</taxon>
        <taxon>Bacillales</taxon>
        <taxon>Paenibacillaceae</taxon>
        <taxon>Paenibacillus</taxon>
    </lineage>
</organism>
<accession>A0A3P3U4R0</accession>
<feature type="transmembrane region" description="Helical" evidence="2">
    <location>
        <begin position="22"/>
        <end position="43"/>
    </location>
</feature>
<feature type="region of interest" description="Disordered" evidence="1">
    <location>
        <begin position="73"/>
        <end position="143"/>
    </location>
</feature>
<evidence type="ECO:0000256" key="1">
    <source>
        <dbReference type="SAM" id="MobiDB-lite"/>
    </source>
</evidence>
<dbReference type="InterPro" id="IPR038076">
    <property type="entry name" value="MgtE_N_sf"/>
</dbReference>